<gene>
    <name evidence="7" type="ORF">GQE98_05300</name>
</gene>
<feature type="transmembrane region" description="Helical" evidence="6">
    <location>
        <begin position="264"/>
        <end position="282"/>
    </location>
</feature>
<evidence type="ECO:0000256" key="3">
    <source>
        <dbReference type="ARBA" id="ARBA00022692"/>
    </source>
</evidence>
<feature type="transmembrane region" description="Helical" evidence="6">
    <location>
        <begin position="144"/>
        <end position="166"/>
    </location>
</feature>
<comment type="subcellular location">
    <subcellularLocation>
        <location evidence="1">Membrane</location>
        <topology evidence="1">Multi-pass membrane protein</topology>
    </subcellularLocation>
</comment>
<dbReference type="InterPro" id="IPR002549">
    <property type="entry name" value="AI-2E-like"/>
</dbReference>
<dbReference type="GO" id="GO:0016020">
    <property type="term" value="C:membrane"/>
    <property type="evidence" value="ECO:0007669"/>
    <property type="project" value="UniProtKB-SubCell"/>
</dbReference>
<evidence type="ECO:0000313" key="8">
    <source>
        <dbReference type="Proteomes" id="UP000476030"/>
    </source>
</evidence>
<feature type="transmembrane region" description="Helical" evidence="6">
    <location>
        <begin position="35"/>
        <end position="53"/>
    </location>
</feature>
<evidence type="ECO:0000256" key="6">
    <source>
        <dbReference type="SAM" id="Phobius"/>
    </source>
</evidence>
<name>A0A6L8W5P6_9PROT</name>
<evidence type="ECO:0000256" key="2">
    <source>
        <dbReference type="ARBA" id="ARBA00009773"/>
    </source>
</evidence>
<reference evidence="7 8" key="1">
    <citation type="submission" date="2019-12" db="EMBL/GenBank/DDBJ databases">
        <title>Snethiella sp. nov. sp. isolated from sea sand.</title>
        <authorList>
            <person name="Kim J."/>
            <person name="Jeong S.E."/>
            <person name="Jung H.S."/>
            <person name="Jeon C.O."/>
        </authorList>
    </citation>
    <scope>NUCLEOTIDE SEQUENCE [LARGE SCALE GENOMIC DNA]</scope>
    <source>
        <strain evidence="7 8">DP05</strain>
    </source>
</reference>
<organism evidence="7 8">
    <name type="scientific">Sneathiella litorea</name>
    <dbReference type="NCBI Taxonomy" id="2606216"/>
    <lineage>
        <taxon>Bacteria</taxon>
        <taxon>Pseudomonadati</taxon>
        <taxon>Pseudomonadota</taxon>
        <taxon>Alphaproteobacteria</taxon>
        <taxon>Sneathiellales</taxon>
        <taxon>Sneathiellaceae</taxon>
        <taxon>Sneathiella</taxon>
    </lineage>
</organism>
<keyword evidence="4 6" id="KW-1133">Transmembrane helix</keyword>
<dbReference type="GO" id="GO:0055085">
    <property type="term" value="P:transmembrane transport"/>
    <property type="evidence" value="ECO:0007669"/>
    <property type="project" value="TreeGrafter"/>
</dbReference>
<dbReference type="Pfam" id="PF01594">
    <property type="entry name" value="AI-2E_transport"/>
    <property type="match status" value="1"/>
</dbReference>
<protein>
    <submittedName>
        <fullName evidence="7">AI-2E family transporter</fullName>
    </submittedName>
</protein>
<comment type="caution">
    <text evidence="7">The sequence shown here is derived from an EMBL/GenBank/DDBJ whole genome shotgun (WGS) entry which is preliminary data.</text>
</comment>
<dbReference type="PANTHER" id="PTHR21716">
    <property type="entry name" value="TRANSMEMBRANE PROTEIN"/>
    <property type="match status" value="1"/>
</dbReference>
<evidence type="ECO:0000256" key="5">
    <source>
        <dbReference type="ARBA" id="ARBA00023136"/>
    </source>
</evidence>
<dbReference type="PANTHER" id="PTHR21716:SF16">
    <property type="entry name" value="BLL1467 PROTEIN"/>
    <property type="match status" value="1"/>
</dbReference>
<dbReference type="AlphaFoldDB" id="A0A6L8W5P6"/>
<evidence type="ECO:0000256" key="1">
    <source>
        <dbReference type="ARBA" id="ARBA00004141"/>
    </source>
</evidence>
<sequence length="349" mass="38410">MHRGRIETAARVSVIFLALVTLVTALHFSRTILSPIFLAVVIGIMFGPIADRIERFRIPASRSAAIVVLLFIILISIAIAVFAAPLSTWIDQLPRIWARLRFELASWQDNLETVTELQAQLRSVTGQKDGETVVVEDGSAVQDAAVLAPTIAGQIVLFLASFYFFVAARHTLRRTLLSLPMSRRTRWHIARVFREIERKVSGYLLAITLVNLGMGLSVAIALWALDVPSPLLWGMLAAVLNYVIFIGPAVTFVILLGVGLTSSATLLGALTPALIFLGINLFEAQIVTPMVIGRRVTLNPFIVFLAIVFWIWLWGPLGGFIAVPSLLILFAIYNQMFAEPAVFYAKNTS</sequence>
<keyword evidence="5 6" id="KW-0472">Membrane</keyword>
<accession>A0A6L8W5P6</accession>
<feature type="transmembrane region" description="Helical" evidence="6">
    <location>
        <begin position="203"/>
        <end position="225"/>
    </location>
</feature>
<evidence type="ECO:0000256" key="4">
    <source>
        <dbReference type="ARBA" id="ARBA00022989"/>
    </source>
</evidence>
<proteinExistence type="inferred from homology"/>
<feature type="transmembrane region" description="Helical" evidence="6">
    <location>
        <begin position="231"/>
        <end position="257"/>
    </location>
</feature>
<comment type="similarity">
    <text evidence="2">Belongs to the autoinducer-2 exporter (AI-2E) (TC 2.A.86) family.</text>
</comment>
<feature type="transmembrane region" description="Helical" evidence="6">
    <location>
        <begin position="302"/>
        <end position="333"/>
    </location>
</feature>
<evidence type="ECO:0000313" key="7">
    <source>
        <dbReference type="EMBL" id="MZR30049.1"/>
    </source>
</evidence>
<keyword evidence="8" id="KW-1185">Reference proteome</keyword>
<dbReference type="EMBL" id="WTUW01000001">
    <property type="protein sequence ID" value="MZR30049.1"/>
    <property type="molecule type" value="Genomic_DNA"/>
</dbReference>
<feature type="transmembrane region" description="Helical" evidence="6">
    <location>
        <begin position="12"/>
        <end position="29"/>
    </location>
</feature>
<feature type="transmembrane region" description="Helical" evidence="6">
    <location>
        <begin position="65"/>
        <end position="90"/>
    </location>
</feature>
<keyword evidence="3 6" id="KW-0812">Transmembrane</keyword>
<dbReference type="Proteomes" id="UP000476030">
    <property type="component" value="Unassembled WGS sequence"/>
</dbReference>